<keyword evidence="5 10" id="KW-0808">Transferase</keyword>
<comment type="pathway">
    <text evidence="2 10">Protein modification; protein glycosylation.</text>
</comment>
<evidence type="ECO:0000256" key="5">
    <source>
        <dbReference type="ARBA" id="ARBA00022679"/>
    </source>
</evidence>
<evidence type="ECO:0000256" key="2">
    <source>
        <dbReference type="ARBA" id="ARBA00004922"/>
    </source>
</evidence>
<comment type="caution">
    <text evidence="11">The sequence shown here is derived from an EMBL/GenBank/DDBJ whole genome shotgun (WGS) entry which is preliminary data.</text>
</comment>
<keyword evidence="8 10" id="KW-1133">Transmembrane helix</keyword>
<feature type="transmembrane region" description="Helical" evidence="10">
    <location>
        <begin position="192"/>
        <end position="214"/>
    </location>
</feature>
<comment type="subcellular location">
    <subcellularLocation>
        <location evidence="1 10">Endoplasmic reticulum membrane</location>
        <topology evidence="1 10">Multi-pass membrane protein</topology>
    </subcellularLocation>
</comment>
<feature type="transmembrane region" description="Helical" evidence="10">
    <location>
        <begin position="144"/>
        <end position="161"/>
    </location>
</feature>
<feature type="transmembrane region" description="Helical" evidence="10">
    <location>
        <begin position="234"/>
        <end position="257"/>
    </location>
</feature>
<feature type="transmembrane region" description="Helical" evidence="10">
    <location>
        <begin position="440"/>
        <end position="459"/>
    </location>
</feature>
<name>A0ABP1PJN2_9HEXA</name>
<dbReference type="Pfam" id="PF03155">
    <property type="entry name" value="Alg6_Alg8"/>
    <property type="match status" value="1"/>
</dbReference>
<evidence type="ECO:0000256" key="4">
    <source>
        <dbReference type="ARBA" id="ARBA00022676"/>
    </source>
</evidence>
<accession>A0ABP1PJN2</accession>
<keyword evidence="6 10" id="KW-0812">Transmembrane</keyword>
<comment type="similarity">
    <text evidence="3 10">Belongs to the ALG6/ALG8 glucosyltransferase family.</text>
</comment>
<keyword evidence="12" id="KW-1185">Reference proteome</keyword>
<evidence type="ECO:0000256" key="7">
    <source>
        <dbReference type="ARBA" id="ARBA00022824"/>
    </source>
</evidence>
<reference evidence="11 12" key="1">
    <citation type="submission" date="2024-08" db="EMBL/GenBank/DDBJ databases">
        <authorList>
            <person name="Cucini C."/>
            <person name="Frati F."/>
        </authorList>
    </citation>
    <scope>NUCLEOTIDE SEQUENCE [LARGE SCALE GENOMIC DNA]</scope>
</reference>
<sequence length="549" mass="62587">MTSSSNFSVASYWAAVFAVSCLKILLLNSYRSTDFEVHRNWLAITHSLPLEKWYYDETSEWTLDYPPFFAYFEWTLSQVAKYFDEGMLEIKNLNYATFETILFQKLSVIVADFLLAYAVLRCCQVSSVLFSVSGKRKSTSDDGIPLETLFVLIFCSGGLFIVDQIHFQYNGFLFGILLLSIAKMLEGKFYQSAFIFASLINFKHIFLYVAPAYGVYLLRKQCFPPNTHIRMGNLITSVISFGVVGATVLAASFGPFYQHIPQILKRLFPFQRGLSHAYWAPNVWAGYNTVDWILNLALKKGKSSVTTGLVGEASLSVLPQVLPLHTFVLTVVCMLPALITIWKRPTELNFVQGVIITGWTSFMFGYHVHEKAILNVLIPFALVSHHQPNLFFITLVSGTVCVFPLLFNPFEIVLKAVIAILHLSLTVRCTPLSKFRIYELLYMSGFVVVYLCENFLPIFLPRFPFLPLILVSDYCLIGIFYGFIKFYWQFCIISYDIPAKTNDNLISPPRKAMQLTPDVTDSSSNKMIKRKKQVNIPEPSTRVLRKRNK</sequence>
<feature type="transmembrane region" description="Helical" evidence="10">
    <location>
        <begin position="321"/>
        <end position="342"/>
    </location>
</feature>
<feature type="transmembrane region" description="Helical" evidence="10">
    <location>
        <begin position="167"/>
        <end position="185"/>
    </location>
</feature>
<evidence type="ECO:0000256" key="8">
    <source>
        <dbReference type="ARBA" id="ARBA00022989"/>
    </source>
</evidence>
<keyword evidence="7 10" id="KW-0256">Endoplasmic reticulum</keyword>
<dbReference type="PANTHER" id="PTHR12413">
    <property type="entry name" value="DOLICHYL GLYCOSYLTRANSFERASE"/>
    <property type="match status" value="1"/>
</dbReference>
<protein>
    <recommendedName>
        <fullName evidence="10">Alpha-1,3-glucosyltransferase</fullName>
        <ecNumber evidence="10">2.4.1.-</ecNumber>
    </recommendedName>
</protein>
<dbReference type="Proteomes" id="UP001642540">
    <property type="component" value="Unassembled WGS sequence"/>
</dbReference>
<gene>
    <name evidence="11" type="ORF">ODALV1_LOCUS758</name>
</gene>
<proteinExistence type="inferred from homology"/>
<dbReference type="InterPro" id="IPR004856">
    <property type="entry name" value="Glyco_trans_ALG6/ALG8"/>
</dbReference>
<dbReference type="PANTHER" id="PTHR12413:SF2">
    <property type="entry name" value="DOLICHYL PYROPHOSPHATE GLC1MAN9GLCNAC2 ALPHA-1,3-GLUCOSYLTRANSFERASE-RELATED"/>
    <property type="match status" value="1"/>
</dbReference>
<dbReference type="EC" id="2.4.1.-" evidence="10"/>
<evidence type="ECO:0000256" key="10">
    <source>
        <dbReference type="RuleBase" id="RU363110"/>
    </source>
</evidence>
<feature type="transmembrane region" description="Helical" evidence="10">
    <location>
        <begin position="12"/>
        <end position="30"/>
    </location>
</feature>
<feature type="transmembrane region" description="Helical" evidence="10">
    <location>
        <begin position="348"/>
        <end position="368"/>
    </location>
</feature>
<evidence type="ECO:0000313" key="12">
    <source>
        <dbReference type="Proteomes" id="UP001642540"/>
    </source>
</evidence>
<keyword evidence="4 10" id="KW-0328">Glycosyltransferase</keyword>
<evidence type="ECO:0000256" key="1">
    <source>
        <dbReference type="ARBA" id="ARBA00004477"/>
    </source>
</evidence>
<organism evidence="11 12">
    <name type="scientific">Orchesella dallaii</name>
    <dbReference type="NCBI Taxonomy" id="48710"/>
    <lineage>
        <taxon>Eukaryota</taxon>
        <taxon>Metazoa</taxon>
        <taxon>Ecdysozoa</taxon>
        <taxon>Arthropoda</taxon>
        <taxon>Hexapoda</taxon>
        <taxon>Collembola</taxon>
        <taxon>Entomobryomorpha</taxon>
        <taxon>Entomobryoidea</taxon>
        <taxon>Orchesellidae</taxon>
        <taxon>Orchesellinae</taxon>
        <taxon>Orchesella</taxon>
    </lineage>
</organism>
<evidence type="ECO:0000256" key="6">
    <source>
        <dbReference type="ARBA" id="ARBA00022692"/>
    </source>
</evidence>
<keyword evidence="9 10" id="KW-0472">Membrane</keyword>
<dbReference type="EMBL" id="CAXLJM020000004">
    <property type="protein sequence ID" value="CAL8069412.1"/>
    <property type="molecule type" value="Genomic_DNA"/>
</dbReference>
<evidence type="ECO:0000313" key="11">
    <source>
        <dbReference type="EMBL" id="CAL8069412.1"/>
    </source>
</evidence>
<evidence type="ECO:0000256" key="3">
    <source>
        <dbReference type="ARBA" id="ARBA00008715"/>
    </source>
</evidence>
<feature type="transmembrane region" description="Helical" evidence="10">
    <location>
        <begin position="389"/>
        <end position="406"/>
    </location>
</feature>
<evidence type="ECO:0000256" key="9">
    <source>
        <dbReference type="ARBA" id="ARBA00023136"/>
    </source>
</evidence>
<feature type="transmembrane region" description="Helical" evidence="10">
    <location>
        <begin position="465"/>
        <end position="484"/>
    </location>
</feature>